<keyword evidence="4" id="KW-0809">Transit peptide</keyword>
<evidence type="ECO:0000256" key="4">
    <source>
        <dbReference type="ARBA" id="ARBA00022946"/>
    </source>
</evidence>
<dbReference type="PANTHER" id="PTHR23151:SF90">
    <property type="entry name" value="DIHYDROLIPOYLLYSINE-RESIDUE ACETYLTRANSFERASE COMPONENT OF PYRUVATE DEHYDROGENASE COMPLEX, MITOCHONDRIAL-RELATED"/>
    <property type="match status" value="1"/>
</dbReference>
<evidence type="ECO:0000256" key="3">
    <source>
        <dbReference type="ARBA" id="ARBA00022823"/>
    </source>
</evidence>
<evidence type="ECO:0000313" key="11">
    <source>
        <dbReference type="Proteomes" id="UP000269721"/>
    </source>
</evidence>
<dbReference type="InterPro" id="IPR045257">
    <property type="entry name" value="E2/Pdx1"/>
</dbReference>
<dbReference type="GO" id="GO:0005739">
    <property type="term" value="C:mitochondrion"/>
    <property type="evidence" value="ECO:0007669"/>
    <property type="project" value="UniProtKB-SubCell"/>
</dbReference>
<feature type="domain" description="Lipoyl-binding" evidence="8">
    <location>
        <begin position="1"/>
        <end position="72"/>
    </location>
</feature>
<comment type="subcellular location">
    <subcellularLocation>
        <location evidence="6">Mitochondrion</location>
    </subcellularLocation>
</comment>
<proteinExistence type="inferred from homology"/>
<keyword evidence="5 6" id="KW-0012">Acyltransferase</keyword>
<dbReference type="AlphaFoldDB" id="A0A4P9WJ32"/>
<dbReference type="Pfam" id="PF00198">
    <property type="entry name" value="2-oxoacid_dh"/>
    <property type="match status" value="1"/>
</dbReference>
<dbReference type="Proteomes" id="UP000269721">
    <property type="component" value="Unassembled WGS sequence"/>
</dbReference>
<reference evidence="11" key="1">
    <citation type="journal article" date="2018" name="Nat. Microbiol.">
        <title>Leveraging single-cell genomics to expand the fungal tree of life.</title>
        <authorList>
            <person name="Ahrendt S.R."/>
            <person name="Quandt C.A."/>
            <person name="Ciobanu D."/>
            <person name="Clum A."/>
            <person name="Salamov A."/>
            <person name="Andreopoulos B."/>
            <person name="Cheng J.F."/>
            <person name="Woyke T."/>
            <person name="Pelin A."/>
            <person name="Henrissat B."/>
            <person name="Reynolds N.K."/>
            <person name="Benny G.L."/>
            <person name="Smith M.E."/>
            <person name="James T.Y."/>
            <person name="Grigoriev I.V."/>
        </authorList>
    </citation>
    <scope>NUCLEOTIDE SEQUENCE [LARGE SCALE GENOMIC DNA]</scope>
</reference>
<dbReference type="InterPro" id="IPR036625">
    <property type="entry name" value="E3-bd_dom_sf"/>
</dbReference>
<comment type="catalytic activity">
    <reaction evidence="6">
        <text>N(6)-[(R)-dihydrolipoyl]-L-lysyl-[protein] + acetyl-CoA = N(6)-[(R)-S(8)-acetyldihydrolipoyl]-L-lysyl-[protein] + CoA</text>
        <dbReference type="Rhea" id="RHEA:17017"/>
        <dbReference type="Rhea" id="RHEA-COMP:10475"/>
        <dbReference type="Rhea" id="RHEA-COMP:10478"/>
        <dbReference type="ChEBI" id="CHEBI:57287"/>
        <dbReference type="ChEBI" id="CHEBI:57288"/>
        <dbReference type="ChEBI" id="CHEBI:83100"/>
        <dbReference type="ChEBI" id="CHEBI:83111"/>
        <dbReference type="EC" id="2.3.1.12"/>
    </reaction>
</comment>
<feature type="compositionally biased region" description="Low complexity" evidence="7">
    <location>
        <begin position="109"/>
        <end position="129"/>
    </location>
</feature>
<evidence type="ECO:0000256" key="2">
    <source>
        <dbReference type="ARBA" id="ARBA00022679"/>
    </source>
</evidence>
<dbReference type="SUPFAM" id="SSF52777">
    <property type="entry name" value="CoA-dependent acyltransferases"/>
    <property type="match status" value="1"/>
</dbReference>
<dbReference type="OrthoDB" id="537444at2759"/>
<feature type="region of interest" description="Disordered" evidence="7">
    <location>
        <begin position="109"/>
        <end position="135"/>
    </location>
</feature>
<dbReference type="CDD" id="cd06849">
    <property type="entry name" value="lipoyl_domain"/>
    <property type="match status" value="1"/>
</dbReference>
<gene>
    <name evidence="10" type="ORF">BDK51DRAFT_33393</name>
</gene>
<dbReference type="GO" id="GO:0045254">
    <property type="term" value="C:pyruvate dehydrogenase complex"/>
    <property type="evidence" value="ECO:0007669"/>
    <property type="project" value="UniProtKB-UniRule"/>
</dbReference>
<evidence type="ECO:0000256" key="5">
    <source>
        <dbReference type="ARBA" id="ARBA00023315"/>
    </source>
</evidence>
<dbReference type="EC" id="2.3.1.12" evidence="6"/>
<evidence type="ECO:0000256" key="7">
    <source>
        <dbReference type="SAM" id="MobiDB-lite"/>
    </source>
</evidence>
<dbReference type="PROSITE" id="PS51826">
    <property type="entry name" value="PSBD"/>
    <property type="match status" value="1"/>
</dbReference>
<dbReference type="Gene3D" id="3.30.559.10">
    <property type="entry name" value="Chloramphenicol acetyltransferase-like domain"/>
    <property type="match status" value="1"/>
</dbReference>
<dbReference type="SUPFAM" id="SSF47005">
    <property type="entry name" value="Peripheral subunit-binding domain of 2-oxo acid dehydrogenase complex"/>
    <property type="match status" value="1"/>
</dbReference>
<evidence type="ECO:0000259" key="9">
    <source>
        <dbReference type="PROSITE" id="PS51826"/>
    </source>
</evidence>
<dbReference type="InterPro" id="IPR023213">
    <property type="entry name" value="CAT-like_dom_sf"/>
</dbReference>
<evidence type="ECO:0000256" key="1">
    <source>
        <dbReference type="ARBA" id="ARBA00007317"/>
    </source>
</evidence>
<dbReference type="PROSITE" id="PS50968">
    <property type="entry name" value="BIOTINYL_LIPOYL"/>
    <property type="match status" value="1"/>
</dbReference>
<dbReference type="InterPro" id="IPR004167">
    <property type="entry name" value="PSBD"/>
</dbReference>
<evidence type="ECO:0000256" key="6">
    <source>
        <dbReference type="RuleBase" id="RU361137"/>
    </source>
</evidence>
<protein>
    <recommendedName>
        <fullName evidence="6">Acetyltransferase component of pyruvate dehydrogenase complex</fullName>
        <ecNumber evidence="6">2.3.1.12</ecNumber>
    </recommendedName>
</protein>
<sequence>MPALSPTMTQGNIGQWQKKVGDQVAPGDVLVEIETDKAQMDFECQDEGYIAKIFIEAGEKDVSVGRPLVLLVDDKADIEKFADFSAAAGAVESAPTPIPLAADAPVPVAAAPSSPAAAPAAPAATPAPAQGRAEVGRELRGRAGWTVNNGDPRVFASPLAKKLVTEKGYELAAISGTGPNGRIVKADVDSYKPAPKAAPVAAKQPAAPKAPAAAPGASFVDIPLSNVRKVIASRLLESKVTIPHFYLTVEIDADKILKLREVLNAQANGKFKLSVNDFVVKASSIALKDVPEVNSSWQETFIRQHNSADIAIAVATDNGLITPIVTRAETKGLAAISNNIKELAERARVNKLQPHEFQGGTFTISNLGMYGVQHFTAIINPPHASILAVGGIEDKLVLDDAAEKGFAVRKVMHVTLSGDHRVVDGAVGAKWLQKFKAYIENPLTMLL</sequence>
<dbReference type="EMBL" id="KZ994444">
    <property type="protein sequence ID" value="RKO92919.1"/>
    <property type="molecule type" value="Genomic_DNA"/>
</dbReference>
<dbReference type="InterPro" id="IPR003016">
    <property type="entry name" value="2-oxoA_DH_lipoyl-BS"/>
</dbReference>
<dbReference type="PROSITE" id="PS00189">
    <property type="entry name" value="LIPOYL"/>
    <property type="match status" value="1"/>
</dbReference>
<organism evidence="10 11">
    <name type="scientific">Blyttiomyces helicus</name>
    <dbReference type="NCBI Taxonomy" id="388810"/>
    <lineage>
        <taxon>Eukaryota</taxon>
        <taxon>Fungi</taxon>
        <taxon>Fungi incertae sedis</taxon>
        <taxon>Chytridiomycota</taxon>
        <taxon>Chytridiomycota incertae sedis</taxon>
        <taxon>Chytridiomycetes</taxon>
        <taxon>Chytridiomycetes incertae sedis</taxon>
        <taxon>Blyttiomyces</taxon>
    </lineage>
</organism>
<comment type="function">
    <text evidence="6">The pyruvate dehydrogenase complex catalyzes the overall conversion of pyruvate to acetyl-CoA and CO(2).</text>
</comment>
<keyword evidence="11" id="KW-1185">Reference proteome</keyword>
<dbReference type="InterPro" id="IPR011053">
    <property type="entry name" value="Single_hybrid_motif"/>
</dbReference>
<dbReference type="GO" id="GO:0004742">
    <property type="term" value="F:dihydrolipoyllysine-residue acetyltransferase activity"/>
    <property type="evidence" value="ECO:0007669"/>
    <property type="project" value="UniProtKB-UniRule"/>
</dbReference>
<dbReference type="Gene3D" id="4.10.320.10">
    <property type="entry name" value="E3-binding domain"/>
    <property type="match status" value="1"/>
</dbReference>
<keyword evidence="2 6" id="KW-0808">Transferase</keyword>
<comment type="cofactor">
    <cofactor evidence="6">
        <name>(R)-lipoate</name>
        <dbReference type="ChEBI" id="CHEBI:83088"/>
    </cofactor>
    <text evidence="6">Binds 1 lipoyl cofactor covalently.</text>
</comment>
<accession>A0A4P9WJ32</accession>
<dbReference type="Gene3D" id="2.40.50.100">
    <property type="match status" value="1"/>
</dbReference>
<comment type="similarity">
    <text evidence="1 6">Belongs to the 2-oxoacid dehydrogenase family.</text>
</comment>
<name>A0A4P9WJ32_9FUNG</name>
<dbReference type="GO" id="GO:0006086">
    <property type="term" value="P:pyruvate decarboxylation to acetyl-CoA"/>
    <property type="evidence" value="ECO:0007669"/>
    <property type="project" value="InterPro"/>
</dbReference>
<dbReference type="InterPro" id="IPR000089">
    <property type="entry name" value="Biotin_lipoyl"/>
</dbReference>
<dbReference type="PANTHER" id="PTHR23151">
    <property type="entry name" value="DIHYDROLIPOAMIDE ACETYL/SUCCINYL-TRANSFERASE-RELATED"/>
    <property type="match status" value="1"/>
</dbReference>
<dbReference type="FunFam" id="2.40.50.100:FF:000010">
    <property type="entry name" value="Acetyltransferase component of pyruvate dehydrogenase complex"/>
    <property type="match status" value="1"/>
</dbReference>
<dbReference type="Pfam" id="PF02817">
    <property type="entry name" value="E3_binding"/>
    <property type="match status" value="1"/>
</dbReference>
<evidence type="ECO:0000313" key="10">
    <source>
        <dbReference type="EMBL" id="RKO92919.1"/>
    </source>
</evidence>
<keyword evidence="3 6" id="KW-0450">Lipoyl</keyword>
<evidence type="ECO:0000259" key="8">
    <source>
        <dbReference type="PROSITE" id="PS50968"/>
    </source>
</evidence>
<dbReference type="NCBIfam" id="TIGR01349">
    <property type="entry name" value="PDHac_trf_mito"/>
    <property type="match status" value="1"/>
</dbReference>
<dbReference type="FunFam" id="3.30.559.10:FF:000003">
    <property type="entry name" value="Acetyltransferase component of pyruvate dehydrogenase complex"/>
    <property type="match status" value="1"/>
</dbReference>
<dbReference type="Pfam" id="PF00364">
    <property type="entry name" value="Biotin_lipoyl"/>
    <property type="match status" value="1"/>
</dbReference>
<dbReference type="SUPFAM" id="SSF51230">
    <property type="entry name" value="Single hybrid motif"/>
    <property type="match status" value="1"/>
</dbReference>
<feature type="domain" description="Peripheral subunit-binding (PSBD)" evidence="9">
    <location>
        <begin position="155"/>
        <end position="192"/>
    </location>
</feature>
<dbReference type="InterPro" id="IPR001078">
    <property type="entry name" value="2-oxoacid_DH_actylTfrase"/>
</dbReference>
<dbReference type="InterPro" id="IPR006257">
    <property type="entry name" value="LAT1"/>
</dbReference>